<name>V5I921_ANOGL</name>
<dbReference type="CDD" id="cd22343">
    <property type="entry name" value="PDDEXK_lambda_exonuclease-like"/>
    <property type="match status" value="1"/>
</dbReference>
<dbReference type="SUPFAM" id="SSF52980">
    <property type="entry name" value="Restriction endonuclease-like"/>
    <property type="match status" value="1"/>
</dbReference>
<dbReference type="InterPro" id="IPR011604">
    <property type="entry name" value="PDDEXK-like_dom_sf"/>
</dbReference>
<dbReference type="AlphaFoldDB" id="V5I921"/>
<dbReference type="GO" id="GO:0006281">
    <property type="term" value="P:DNA repair"/>
    <property type="evidence" value="ECO:0007669"/>
    <property type="project" value="UniProtKB-ARBA"/>
</dbReference>
<feature type="domain" description="YqaJ viral recombinase" evidence="1">
    <location>
        <begin position="37"/>
        <end position="176"/>
    </location>
</feature>
<reference evidence="2" key="1">
    <citation type="submission" date="2013-07" db="EMBL/GenBank/DDBJ databases">
        <title>Midgut Transcriptome Profiling of Anoplphora glabripennis, a Lignocellulose Degrading, Wood-Boring Cerambycid.</title>
        <authorList>
            <person name="Scully E.D."/>
            <person name="Hoover K."/>
            <person name="Carlson J.E."/>
            <person name="Tien M."/>
            <person name="Geib S.M."/>
        </authorList>
    </citation>
    <scope>NUCLEOTIDE SEQUENCE</scope>
</reference>
<dbReference type="InterPro" id="IPR051703">
    <property type="entry name" value="NF-kappa-B_Signaling_Reg"/>
</dbReference>
<dbReference type="Gene3D" id="3.90.320.10">
    <property type="match status" value="1"/>
</dbReference>
<dbReference type="EMBL" id="GALX01003695">
    <property type="protein sequence ID" value="JAB64771.1"/>
    <property type="molecule type" value="Transcribed_RNA"/>
</dbReference>
<protein>
    <recommendedName>
        <fullName evidence="1">YqaJ viral recombinase domain-containing protein</fullName>
    </recommendedName>
</protein>
<proteinExistence type="predicted"/>
<organism evidence="2">
    <name type="scientific">Anoplophora glabripennis</name>
    <name type="common">Asian longhorn beetle</name>
    <name type="synonym">Anoplophora nobilis</name>
    <dbReference type="NCBI Taxonomy" id="217634"/>
    <lineage>
        <taxon>Eukaryota</taxon>
        <taxon>Metazoa</taxon>
        <taxon>Ecdysozoa</taxon>
        <taxon>Arthropoda</taxon>
        <taxon>Hexapoda</taxon>
        <taxon>Insecta</taxon>
        <taxon>Pterygota</taxon>
        <taxon>Neoptera</taxon>
        <taxon>Endopterygota</taxon>
        <taxon>Coleoptera</taxon>
        <taxon>Polyphaga</taxon>
        <taxon>Cucujiformia</taxon>
        <taxon>Chrysomeloidea</taxon>
        <taxon>Cerambycidae</taxon>
        <taxon>Lamiinae</taxon>
        <taxon>Lamiini</taxon>
        <taxon>Anoplophora</taxon>
    </lineage>
</organism>
<dbReference type="InterPro" id="IPR019080">
    <property type="entry name" value="YqaJ_viral_recombinase"/>
</dbReference>
<evidence type="ECO:0000313" key="2">
    <source>
        <dbReference type="EMBL" id="JAB64771.1"/>
    </source>
</evidence>
<dbReference type="PANTHER" id="PTHR46609">
    <property type="entry name" value="EXONUCLEASE, PHAGE-TYPE/RECB, C-TERMINAL DOMAIN-CONTAINING PROTEIN"/>
    <property type="match status" value="1"/>
</dbReference>
<dbReference type="Pfam" id="PF09588">
    <property type="entry name" value="YqaJ"/>
    <property type="match status" value="1"/>
</dbReference>
<dbReference type="PANTHER" id="PTHR46609:SF8">
    <property type="entry name" value="YQAJ VIRAL RECOMBINASE DOMAIN-CONTAINING PROTEIN"/>
    <property type="match status" value="1"/>
</dbReference>
<evidence type="ECO:0000259" key="1">
    <source>
        <dbReference type="Pfam" id="PF09588"/>
    </source>
</evidence>
<accession>V5I921</accession>
<dbReference type="InterPro" id="IPR011335">
    <property type="entry name" value="Restrct_endonuc-II-like"/>
</dbReference>
<sequence>MELREKCEKYLKALNMNVEEKLRIEKLTRRQNQSPMWLEERRKRLTASNFGRICKAKSSKAKFNIINDITQDKKLNLPAIRYGRNHEDVAIIKYLEKYPCKYKKAGLFVHKVHSFLGGSPDGLIENDGIIEIKCSYKAKDKNFDQVTLDFLDSSNKLKITHNYYYQIQGLLEITNRPWCDFVVYMNQDIMIQRIERKPKFWANMLNKLRLLFLLLPAGTSDAKCLYR</sequence>